<dbReference type="Proteomes" id="UP000006591">
    <property type="component" value="Chromosome 1"/>
</dbReference>
<dbReference type="EnsemblPlants" id="ONIVA01G21090.3">
    <property type="protein sequence ID" value="ONIVA01G21090.3"/>
    <property type="gene ID" value="ONIVA01G21090"/>
</dbReference>
<dbReference type="eggNOG" id="ENOG502R6A2">
    <property type="taxonomic scope" value="Eukaryota"/>
</dbReference>
<dbReference type="Gramene" id="ONIVA01G21090.4">
    <property type="protein sequence ID" value="ONIVA01G21090.4"/>
    <property type="gene ID" value="ONIVA01G21090"/>
</dbReference>
<dbReference type="EnsemblPlants" id="ONIVA01G21090.2">
    <property type="protein sequence ID" value="ONIVA01G21090.2"/>
    <property type="gene ID" value="ONIVA01G21090"/>
</dbReference>
<keyword evidence="2" id="KW-1185">Reference proteome</keyword>
<reference evidence="1" key="2">
    <citation type="submission" date="2015-04" db="UniProtKB">
        <authorList>
            <consortium name="EnsemblPlants"/>
        </authorList>
    </citation>
    <scope>IDENTIFICATION</scope>
    <source>
        <strain evidence="1">SL10</strain>
    </source>
</reference>
<accession>A0A0E0FMS6</accession>
<evidence type="ECO:0000313" key="2">
    <source>
        <dbReference type="Proteomes" id="UP000006591"/>
    </source>
</evidence>
<dbReference type="Gramene" id="ONIVA01G21090.1">
    <property type="protein sequence ID" value="ONIVA01G21090.1"/>
    <property type="gene ID" value="ONIVA01G21090"/>
</dbReference>
<dbReference type="Gramene" id="ONIVA01G21090.2">
    <property type="protein sequence ID" value="ONIVA01G21090.2"/>
    <property type="gene ID" value="ONIVA01G21090"/>
</dbReference>
<proteinExistence type="predicted"/>
<dbReference type="OMA" id="CKFDARV"/>
<reference evidence="1" key="1">
    <citation type="submission" date="2013-08" db="EMBL/GenBank/DDBJ databases">
        <authorList>
            <person name="Wing R.A."/>
            <person name="Hsing Y."/>
        </authorList>
    </citation>
    <scope>NUCLEOTIDE SEQUENCE</scope>
</reference>
<organism evidence="1">
    <name type="scientific">Oryza nivara</name>
    <name type="common">Indian wild rice</name>
    <name type="synonym">Oryza sativa f. spontanea</name>
    <dbReference type="NCBI Taxonomy" id="4536"/>
    <lineage>
        <taxon>Eukaryota</taxon>
        <taxon>Viridiplantae</taxon>
        <taxon>Streptophyta</taxon>
        <taxon>Embryophyta</taxon>
        <taxon>Tracheophyta</taxon>
        <taxon>Spermatophyta</taxon>
        <taxon>Magnoliopsida</taxon>
        <taxon>Liliopsida</taxon>
        <taxon>Poales</taxon>
        <taxon>Poaceae</taxon>
        <taxon>BOP clade</taxon>
        <taxon>Oryzoideae</taxon>
        <taxon>Oryzeae</taxon>
        <taxon>Oryzinae</taxon>
        <taxon>Oryza</taxon>
    </lineage>
</organism>
<dbReference type="EnsemblPlants" id="ONIVA01G21090.4">
    <property type="protein sequence ID" value="ONIVA01G21090.4"/>
    <property type="gene ID" value="ONIVA01G21090"/>
</dbReference>
<sequence>MANIRTVSSLGEVNGALQEMGINTIDQAHQVQFRLHKQTSLKEATEIKMMIQTGRHGFRLVNPELLDCKFDARVKLEEWYNTMLDACMAQCDHELFSLEASIAELKDLMLSTDDQIPHIGPEVHHRNRGVQQMLYPNPPFPIDPDYEFGTPQQRVPYQAAYTTGAERNDAVSRDKRAQRAVWNTNLRLLEVKKSALEKKKTELERCLKAEFKKVNEQQSDLGVGYANYQSPYQA</sequence>
<dbReference type="AlphaFoldDB" id="A0A0E0FMS6"/>
<protein>
    <submittedName>
        <fullName evidence="1">Uncharacterized protein</fullName>
    </submittedName>
</protein>
<name>A0A0E0FMS6_ORYNI</name>
<dbReference type="EnsemblPlants" id="ONIVA01G21090.1">
    <property type="protein sequence ID" value="ONIVA01G21090.1"/>
    <property type="gene ID" value="ONIVA01G21090"/>
</dbReference>
<evidence type="ECO:0000313" key="1">
    <source>
        <dbReference type="EnsemblPlants" id="ONIVA01G21090.2"/>
    </source>
</evidence>
<dbReference type="HOGENOM" id="CLU_089778_0_0_1"/>
<dbReference type="Gramene" id="ONIVA01G21090.3">
    <property type="protein sequence ID" value="ONIVA01G21090.3"/>
    <property type="gene ID" value="ONIVA01G21090"/>
</dbReference>
<reference evidence="1" key="3">
    <citation type="submission" date="2018-04" db="EMBL/GenBank/DDBJ databases">
        <title>OnivRS2 (Oryza nivara Reference Sequence Version 2).</title>
        <authorList>
            <person name="Zhang J."/>
            <person name="Kudrna D."/>
            <person name="Lee S."/>
            <person name="Talag J."/>
            <person name="Rajasekar S."/>
            <person name="Welchert J."/>
            <person name="Hsing Y.-I."/>
            <person name="Wing R.A."/>
        </authorList>
    </citation>
    <scope>NUCLEOTIDE SEQUENCE [LARGE SCALE GENOMIC DNA]</scope>
</reference>